<dbReference type="Pfam" id="PF00232">
    <property type="entry name" value="Glyco_hydro_1"/>
    <property type="match status" value="2"/>
</dbReference>
<gene>
    <name evidence="5" type="ORF">Prum_073350</name>
</gene>
<evidence type="ECO:0000313" key="5">
    <source>
        <dbReference type="EMBL" id="GFJ93693.1"/>
    </source>
</evidence>
<keyword evidence="6" id="KW-1185">Reference proteome</keyword>
<organism evidence="5 6">
    <name type="scientific">Phytohabitans rumicis</name>
    <dbReference type="NCBI Taxonomy" id="1076125"/>
    <lineage>
        <taxon>Bacteria</taxon>
        <taxon>Bacillati</taxon>
        <taxon>Actinomycetota</taxon>
        <taxon>Actinomycetes</taxon>
        <taxon>Micromonosporales</taxon>
        <taxon>Micromonosporaceae</taxon>
    </lineage>
</organism>
<evidence type="ECO:0000256" key="2">
    <source>
        <dbReference type="ARBA" id="ARBA00022801"/>
    </source>
</evidence>
<evidence type="ECO:0000256" key="3">
    <source>
        <dbReference type="ARBA" id="ARBA00023295"/>
    </source>
</evidence>
<dbReference type="InterPro" id="IPR001360">
    <property type="entry name" value="Glyco_hydro_1"/>
</dbReference>
<comment type="caution">
    <text evidence="5">The sequence shown here is derived from an EMBL/GenBank/DDBJ whole genome shotgun (WGS) entry which is preliminary data.</text>
</comment>
<dbReference type="RefSeq" id="WP_173080433.1">
    <property type="nucleotide sequence ID" value="NZ_BAABJB010000001.1"/>
</dbReference>
<name>A0A6V8L8X0_9ACTN</name>
<dbReference type="Proteomes" id="UP000482960">
    <property type="component" value="Unassembled WGS sequence"/>
</dbReference>
<evidence type="ECO:0000256" key="4">
    <source>
        <dbReference type="RuleBase" id="RU003690"/>
    </source>
</evidence>
<accession>A0A6V8L8X0</accession>
<evidence type="ECO:0000313" key="6">
    <source>
        <dbReference type="Proteomes" id="UP000482960"/>
    </source>
</evidence>
<proteinExistence type="inferred from homology"/>
<dbReference type="AlphaFoldDB" id="A0A6V8L8X0"/>
<reference evidence="5 6" key="2">
    <citation type="submission" date="2020-03" db="EMBL/GenBank/DDBJ databases">
        <authorList>
            <person name="Ichikawa N."/>
            <person name="Kimura A."/>
            <person name="Kitahashi Y."/>
            <person name="Uohara A."/>
        </authorList>
    </citation>
    <scope>NUCLEOTIDE SEQUENCE [LARGE SCALE GENOMIC DNA]</scope>
    <source>
        <strain evidence="5 6">NBRC 108638</strain>
    </source>
</reference>
<dbReference type="GO" id="GO:0005975">
    <property type="term" value="P:carbohydrate metabolic process"/>
    <property type="evidence" value="ECO:0007669"/>
    <property type="project" value="InterPro"/>
</dbReference>
<keyword evidence="3" id="KW-0326">Glycosidase</keyword>
<evidence type="ECO:0000256" key="1">
    <source>
        <dbReference type="ARBA" id="ARBA00010838"/>
    </source>
</evidence>
<dbReference type="GO" id="GO:0008422">
    <property type="term" value="F:beta-glucosidase activity"/>
    <property type="evidence" value="ECO:0007669"/>
    <property type="project" value="TreeGrafter"/>
</dbReference>
<dbReference type="Gene3D" id="3.20.20.80">
    <property type="entry name" value="Glycosidases"/>
    <property type="match status" value="1"/>
</dbReference>
<dbReference type="PANTHER" id="PTHR10353:SF36">
    <property type="entry name" value="LP05116P"/>
    <property type="match status" value="1"/>
</dbReference>
<keyword evidence="2" id="KW-0378">Hydrolase</keyword>
<sequence>MRRFPDSFLFGVATSGHQTEGDNTSSDTWFLENVQPTVFTERSGRACNSWELWREDLDLVQAMGLGAFRFSLEWARIEPQEGAFASEALEHYAAIVDGCSQRGLAPVVTLNHLTSPHWFAKRGGWLDPAAPGLFARYCDKVMDHFGDRITAAVTLNEPNLPQLLSWVDPPASVRELERATLEAASVAAGVPRYRVGNIMLPEEFDAMRDGMTAGHLAAREALKARRPELPVGLSIAIVDDRVAGDDPTLRDRKRAELYDHWLRLAREDDFIGIQNYESAVYDADGLLPPPPGATLNQLGSAIDTGSLGGAVRYAHEVSGAPVFVTEHGIGIDDDTLRAGFVEPSLAGLLDAIEEGVPVLGYCHWTLLDNFEWTAGYTFHFGLHTVDRETFSRTPKPSAGEYAAIATSRTVKG</sequence>
<dbReference type="PRINTS" id="PR00131">
    <property type="entry name" value="GLHYDRLASE1"/>
</dbReference>
<protein>
    <submittedName>
        <fullName evidence="5">Beta-glucosidase</fullName>
    </submittedName>
</protein>
<dbReference type="EMBL" id="BLPG01000001">
    <property type="protein sequence ID" value="GFJ93693.1"/>
    <property type="molecule type" value="Genomic_DNA"/>
</dbReference>
<dbReference type="SUPFAM" id="SSF51445">
    <property type="entry name" value="(Trans)glycosidases"/>
    <property type="match status" value="1"/>
</dbReference>
<comment type="similarity">
    <text evidence="1 4">Belongs to the glycosyl hydrolase 1 family.</text>
</comment>
<dbReference type="PANTHER" id="PTHR10353">
    <property type="entry name" value="GLYCOSYL HYDROLASE"/>
    <property type="match status" value="1"/>
</dbReference>
<reference evidence="5 6" key="1">
    <citation type="submission" date="2020-03" db="EMBL/GenBank/DDBJ databases">
        <title>Whole genome shotgun sequence of Phytohabitans rumicis NBRC 108638.</title>
        <authorList>
            <person name="Komaki H."/>
            <person name="Tamura T."/>
        </authorList>
    </citation>
    <scope>NUCLEOTIDE SEQUENCE [LARGE SCALE GENOMIC DNA]</scope>
    <source>
        <strain evidence="5 6">NBRC 108638</strain>
    </source>
</reference>
<dbReference type="InterPro" id="IPR017853">
    <property type="entry name" value="GH"/>
</dbReference>